<reference evidence="2 3" key="1">
    <citation type="submission" date="2020-08" db="EMBL/GenBank/DDBJ databases">
        <authorList>
            <person name="Liu C."/>
            <person name="Sun Q."/>
        </authorList>
    </citation>
    <scope>NUCLEOTIDE SEQUENCE [LARGE SCALE GENOMIC DNA]</scope>
    <source>
        <strain evidence="2 3">NSJ-38</strain>
    </source>
</reference>
<feature type="transmembrane region" description="Helical" evidence="1">
    <location>
        <begin position="42"/>
        <end position="64"/>
    </location>
</feature>
<name>A0A7G9G1I0_9FIRM</name>
<dbReference type="Pfam" id="PF09527">
    <property type="entry name" value="ATPase_gene1"/>
    <property type="match status" value="1"/>
</dbReference>
<gene>
    <name evidence="2" type="ORF">H9Q78_09325</name>
</gene>
<keyword evidence="3" id="KW-1185">Reference proteome</keyword>
<dbReference type="EMBL" id="CP060634">
    <property type="protein sequence ID" value="QNM04662.1"/>
    <property type="molecule type" value="Genomic_DNA"/>
</dbReference>
<evidence type="ECO:0000256" key="1">
    <source>
        <dbReference type="SAM" id="Phobius"/>
    </source>
</evidence>
<protein>
    <submittedName>
        <fullName evidence="2">AtpZ/AtpI family protein</fullName>
    </submittedName>
</protein>
<feature type="transmembrane region" description="Helical" evidence="1">
    <location>
        <begin position="12"/>
        <end position="36"/>
    </location>
</feature>
<accession>A0A7G9G1I0</accession>
<keyword evidence="1" id="KW-1133">Transmembrane helix</keyword>
<dbReference type="RefSeq" id="WP_249301218.1">
    <property type="nucleotide sequence ID" value="NZ_CP060634.1"/>
</dbReference>
<keyword evidence="1" id="KW-0472">Membrane</keyword>
<evidence type="ECO:0000313" key="2">
    <source>
        <dbReference type="EMBL" id="QNM04662.1"/>
    </source>
</evidence>
<organism evidence="2 3">
    <name type="scientific">Qiania dongpingensis</name>
    <dbReference type="NCBI Taxonomy" id="2763669"/>
    <lineage>
        <taxon>Bacteria</taxon>
        <taxon>Bacillati</taxon>
        <taxon>Bacillota</taxon>
        <taxon>Clostridia</taxon>
        <taxon>Lachnospirales</taxon>
        <taxon>Lachnospiraceae</taxon>
        <taxon>Qiania</taxon>
    </lineage>
</organism>
<proteinExistence type="predicted"/>
<dbReference type="InterPro" id="IPR032820">
    <property type="entry name" value="ATPase_put"/>
</dbReference>
<dbReference type="KEGG" id="qdo:H9Q78_09325"/>
<dbReference type="Proteomes" id="UP000515823">
    <property type="component" value="Chromosome"/>
</dbReference>
<keyword evidence="1" id="KW-0812">Transmembrane</keyword>
<evidence type="ECO:0000313" key="3">
    <source>
        <dbReference type="Proteomes" id="UP000515823"/>
    </source>
</evidence>
<dbReference type="AlphaFoldDB" id="A0A7G9G1I0"/>
<sequence>MKKRHRELVRCLALVSQLGITMLTPVILCVLLGVWLDKKFSTYFTLPLLLLGILAGARSAYLLAKKAVRPDEEDGEEEDDD</sequence>